<dbReference type="EMBL" id="MTKP01000412">
    <property type="protein sequence ID" value="RWX43853.1"/>
    <property type="molecule type" value="Genomic_DNA"/>
</dbReference>
<evidence type="ECO:0000256" key="1">
    <source>
        <dbReference type="ARBA" id="ARBA00004162"/>
    </source>
</evidence>
<comment type="similarity">
    <text evidence="2 10">Belongs to the ExbD/TolR family.</text>
</comment>
<feature type="transmembrane region" description="Helical" evidence="11">
    <location>
        <begin position="41"/>
        <end position="62"/>
    </location>
</feature>
<evidence type="ECO:0000256" key="3">
    <source>
        <dbReference type="ARBA" id="ARBA00022475"/>
    </source>
</evidence>
<keyword evidence="6 10" id="KW-0812">Transmembrane</keyword>
<feature type="non-terminal residue" evidence="12">
    <location>
        <position position="158"/>
    </location>
</feature>
<dbReference type="Gene3D" id="3.30.420.270">
    <property type="match status" value="1"/>
</dbReference>
<dbReference type="AlphaFoldDB" id="A0A444ISS2"/>
<comment type="subcellular location">
    <subcellularLocation>
        <location evidence="1">Cell membrane</location>
        <topology evidence="1">Single-pass membrane protein</topology>
    </subcellularLocation>
    <subcellularLocation>
        <location evidence="10">Cell membrane</location>
        <topology evidence="10">Single-pass type II membrane protein</topology>
    </subcellularLocation>
</comment>
<dbReference type="InterPro" id="IPR014168">
    <property type="entry name" value="Tol-Pal_TolR"/>
</dbReference>
<comment type="caution">
    <text evidence="12">The sequence shown here is derived from an EMBL/GenBank/DDBJ whole genome shotgun (WGS) entry which is preliminary data.</text>
</comment>
<evidence type="ECO:0000256" key="4">
    <source>
        <dbReference type="ARBA" id="ARBA00022519"/>
    </source>
</evidence>
<reference evidence="12 13" key="1">
    <citation type="submission" date="2017-01" db="EMBL/GenBank/DDBJ databases">
        <title>The cable genome- insights into the physiology and evolution of filamentous bacteria capable of sulfide oxidation via long distance electron transfer.</title>
        <authorList>
            <person name="Schreiber L."/>
            <person name="Bjerg J.T."/>
            <person name="Boggild A."/>
            <person name="Van De Vossenberg J."/>
            <person name="Meysman F."/>
            <person name="Nielsen L.P."/>
            <person name="Schramm A."/>
            <person name="Kjeldsen K.U."/>
        </authorList>
    </citation>
    <scope>NUCLEOTIDE SEQUENCE [LARGE SCALE GENOMIC DNA]</scope>
    <source>
        <strain evidence="12">A1</strain>
    </source>
</reference>
<sequence length="158" mass="17602">MSRPPNFHVLLSLPEGRDGGLFLMGPSGGRGRKGLVAEINVTPLVDVMLVLLIIFMVTAPMMTQGVDVDLPKTTSRALRQQEEPMVVEIDKEGKIHLGKIEVHLALMRQELEKMPQEKKKEPIYLRADEKISYGLVVKVMAQIKQAGFEKLGMVTQPD</sequence>
<evidence type="ECO:0000256" key="9">
    <source>
        <dbReference type="ARBA" id="ARBA00023306"/>
    </source>
</evidence>
<protein>
    <submittedName>
        <fullName evidence="12">Cell division and transport-associated protein TolR</fullName>
    </submittedName>
</protein>
<dbReference type="GO" id="GO:0015031">
    <property type="term" value="P:protein transport"/>
    <property type="evidence" value="ECO:0007669"/>
    <property type="project" value="UniProtKB-KW"/>
</dbReference>
<evidence type="ECO:0000256" key="8">
    <source>
        <dbReference type="ARBA" id="ARBA00023136"/>
    </source>
</evidence>
<accession>A0A444ISS2</accession>
<keyword evidence="10" id="KW-0653">Protein transport</keyword>
<dbReference type="PANTHER" id="PTHR30558">
    <property type="entry name" value="EXBD MEMBRANE COMPONENT OF PMF-DRIVEN MACROMOLECULE IMPORT SYSTEM"/>
    <property type="match status" value="1"/>
</dbReference>
<evidence type="ECO:0000256" key="7">
    <source>
        <dbReference type="ARBA" id="ARBA00022989"/>
    </source>
</evidence>
<keyword evidence="8 11" id="KW-0472">Membrane</keyword>
<dbReference type="InterPro" id="IPR003400">
    <property type="entry name" value="ExbD"/>
</dbReference>
<evidence type="ECO:0000256" key="6">
    <source>
        <dbReference type="ARBA" id="ARBA00022692"/>
    </source>
</evidence>
<evidence type="ECO:0000313" key="13">
    <source>
        <dbReference type="Proteomes" id="UP000288086"/>
    </source>
</evidence>
<evidence type="ECO:0000256" key="11">
    <source>
        <dbReference type="SAM" id="Phobius"/>
    </source>
</evidence>
<gene>
    <name evidence="12" type="ORF">VT98_14121</name>
</gene>
<name>A0A444ISS2_9BACT</name>
<proteinExistence type="inferred from homology"/>
<dbReference type="GO" id="GO:0051301">
    <property type="term" value="P:cell division"/>
    <property type="evidence" value="ECO:0007669"/>
    <property type="project" value="UniProtKB-KW"/>
</dbReference>
<dbReference type="GO" id="GO:0022857">
    <property type="term" value="F:transmembrane transporter activity"/>
    <property type="evidence" value="ECO:0007669"/>
    <property type="project" value="InterPro"/>
</dbReference>
<evidence type="ECO:0000313" key="12">
    <source>
        <dbReference type="EMBL" id="RWX43853.1"/>
    </source>
</evidence>
<keyword evidence="10" id="KW-0813">Transport</keyword>
<keyword evidence="7 11" id="KW-1133">Transmembrane helix</keyword>
<evidence type="ECO:0000256" key="2">
    <source>
        <dbReference type="ARBA" id="ARBA00005811"/>
    </source>
</evidence>
<dbReference type="Pfam" id="PF02472">
    <property type="entry name" value="ExbD"/>
    <property type="match status" value="1"/>
</dbReference>
<keyword evidence="9" id="KW-0131">Cell cycle</keyword>
<dbReference type="GO" id="GO:0005886">
    <property type="term" value="C:plasma membrane"/>
    <property type="evidence" value="ECO:0007669"/>
    <property type="project" value="UniProtKB-SubCell"/>
</dbReference>
<organism evidence="12 13">
    <name type="scientific">Candidatus Electrothrix communis</name>
    <dbReference type="NCBI Taxonomy" id="1859133"/>
    <lineage>
        <taxon>Bacteria</taxon>
        <taxon>Pseudomonadati</taxon>
        <taxon>Thermodesulfobacteriota</taxon>
        <taxon>Desulfobulbia</taxon>
        <taxon>Desulfobulbales</taxon>
        <taxon>Desulfobulbaceae</taxon>
        <taxon>Candidatus Electrothrix</taxon>
    </lineage>
</organism>
<evidence type="ECO:0000256" key="10">
    <source>
        <dbReference type="RuleBase" id="RU003879"/>
    </source>
</evidence>
<evidence type="ECO:0000256" key="5">
    <source>
        <dbReference type="ARBA" id="ARBA00022618"/>
    </source>
</evidence>
<keyword evidence="4" id="KW-0997">Cell inner membrane</keyword>
<keyword evidence="5 12" id="KW-0132">Cell division</keyword>
<keyword evidence="3" id="KW-1003">Cell membrane</keyword>
<dbReference type="NCBIfam" id="TIGR02801">
    <property type="entry name" value="tolR"/>
    <property type="match status" value="1"/>
</dbReference>
<dbReference type="PANTHER" id="PTHR30558:SF7">
    <property type="entry name" value="TOL-PAL SYSTEM PROTEIN TOLR"/>
    <property type="match status" value="1"/>
</dbReference>
<dbReference type="Proteomes" id="UP000288086">
    <property type="component" value="Unassembled WGS sequence"/>
</dbReference>
<keyword evidence="13" id="KW-1185">Reference proteome</keyword>